<dbReference type="GO" id="GO:0018104">
    <property type="term" value="P:peptidoglycan-protein cross-linking"/>
    <property type="evidence" value="ECO:0007669"/>
    <property type="project" value="TreeGrafter"/>
</dbReference>
<evidence type="ECO:0000313" key="10">
    <source>
        <dbReference type="Proteomes" id="UP000051164"/>
    </source>
</evidence>
<dbReference type="InterPro" id="IPR038063">
    <property type="entry name" value="Transpep_catalytic_dom"/>
</dbReference>
<evidence type="ECO:0000256" key="1">
    <source>
        <dbReference type="ARBA" id="ARBA00004752"/>
    </source>
</evidence>
<dbReference type="InterPro" id="IPR050979">
    <property type="entry name" value="LD-transpeptidase"/>
</dbReference>
<evidence type="ECO:0000259" key="8">
    <source>
        <dbReference type="PROSITE" id="PS52029"/>
    </source>
</evidence>
<protein>
    <submittedName>
        <fullName evidence="9">ErfK YbiS YcfS YnhG family protein</fullName>
    </submittedName>
</protein>
<dbReference type="GO" id="GO:0016740">
    <property type="term" value="F:transferase activity"/>
    <property type="evidence" value="ECO:0007669"/>
    <property type="project" value="UniProtKB-KW"/>
</dbReference>
<feature type="chain" id="PRO_5034004402" evidence="7">
    <location>
        <begin position="35"/>
        <end position="192"/>
    </location>
</feature>
<evidence type="ECO:0000256" key="3">
    <source>
        <dbReference type="ARBA" id="ARBA00022960"/>
    </source>
</evidence>
<evidence type="ECO:0000256" key="5">
    <source>
        <dbReference type="ARBA" id="ARBA00023316"/>
    </source>
</evidence>
<evidence type="ECO:0000256" key="7">
    <source>
        <dbReference type="SAM" id="SignalP"/>
    </source>
</evidence>
<evidence type="ECO:0000256" key="6">
    <source>
        <dbReference type="PROSITE-ProRule" id="PRU01373"/>
    </source>
</evidence>
<dbReference type="Pfam" id="PF03734">
    <property type="entry name" value="YkuD"/>
    <property type="match status" value="1"/>
</dbReference>
<sequence length="192" mass="21546">MFIGGMPRMKKFLVFIVAITAVCLAAFSVRDSMAGQKKTTGTPNDSSNVSWQEPSETKAYPKWKNLSKPWIYVSIKQQKVYIHGNGKVQYIMNCSTGSKSSPTPRGTFHIQHERGLSFYNASSKEGAHYWVSWLGHGVYLFHSVPTNKRGQYVVSEANKLGTPASHGCVRLTISDAKWMYKTVPYHTKVVVH</sequence>
<keyword evidence="4 6" id="KW-0573">Peptidoglycan synthesis</keyword>
<organism evidence="9 10">
    <name type="scientific">Lentilactobacillus kefiri DSM 20587 = JCM 5818</name>
    <dbReference type="NCBI Taxonomy" id="1423764"/>
    <lineage>
        <taxon>Bacteria</taxon>
        <taxon>Bacillati</taxon>
        <taxon>Bacillota</taxon>
        <taxon>Bacilli</taxon>
        <taxon>Lactobacillales</taxon>
        <taxon>Lactobacillaceae</taxon>
        <taxon>Lentilactobacillus</taxon>
    </lineage>
</organism>
<comment type="caution">
    <text evidence="9">The sequence shown here is derived from an EMBL/GenBank/DDBJ whole genome shotgun (WGS) entry which is preliminary data.</text>
</comment>
<evidence type="ECO:0000256" key="2">
    <source>
        <dbReference type="ARBA" id="ARBA00022679"/>
    </source>
</evidence>
<dbReference type="AlphaFoldDB" id="A0A8E1RJX7"/>
<proteinExistence type="predicted"/>
<feature type="active site" description="Nucleophile" evidence="6">
    <location>
        <position position="168"/>
    </location>
</feature>
<dbReference type="GO" id="GO:0071555">
    <property type="term" value="P:cell wall organization"/>
    <property type="evidence" value="ECO:0007669"/>
    <property type="project" value="UniProtKB-UniRule"/>
</dbReference>
<keyword evidence="2" id="KW-0808">Transferase</keyword>
<dbReference type="SUPFAM" id="SSF141523">
    <property type="entry name" value="L,D-transpeptidase catalytic domain-like"/>
    <property type="match status" value="1"/>
</dbReference>
<feature type="domain" description="L,D-TPase catalytic" evidence="8">
    <location>
        <begin position="69"/>
        <end position="192"/>
    </location>
</feature>
<keyword evidence="3 6" id="KW-0133">Cell shape</keyword>
<evidence type="ECO:0000256" key="4">
    <source>
        <dbReference type="ARBA" id="ARBA00022984"/>
    </source>
</evidence>
<accession>A0A8E1RJX7</accession>
<dbReference type="Gene3D" id="2.40.440.10">
    <property type="entry name" value="L,D-transpeptidase catalytic domain-like"/>
    <property type="match status" value="1"/>
</dbReference>
<dbReference type="GO" id="GO:0008360">
    <property type="term" value="P:regulation of cell shape"/>
    <property type="evidence" value="ECO:0007669"/>
    <property type="project" value="UniProtKB-UniRule"/>
</dbReference>
<dbReference type="Proteomes" id="UP000051164">
    <property type="component" value="Unassembled WGS sequence"/>
</dbReference>
<keyword evidence="7" id="KW-0732">Signal</keyword>
<name>A0A8E1RJX7_LENKE</name>
<feature type="signal peptide" evidence="7">
    <location>
        <begin position="1"/>
        <end position="34"/>
    </location>
</feature>
<keyword evidence="5 6" id="KW-0961">Cell wall biogenesis/degradation</keyword>
<dbReference type="EMBL" id="AYYV01000032">
    <property type="protein sequence ID" value="KRM52615.1"/>
    <property type="molecule type" value="Genomic_DNA"/>
</dbReference>
<comment type="pathway">
    <text evidence="1 6">Cell wall biogenesis; peptidoglycan biosynthesis.</text>
</comment>
<dbReference type="CDD" id="cd16913">
    <property type="entry name" value="YkuD_like"/>
    <property type="match status" value="1"/>
</dbReference>
<evidence type="ECO:0000313" key="9">
    <source>
        <dbReference type="EMBL" id="KRM52615.1"/>
    </source>
</evidence>
<gene>
    <name evidence="9" type="ORF">FC95_GL001178</name>
</gene>
<dbReference type="GO" id="GO:0071972">
    <property type="term" value="F:peptidoglycan L,D-transpeptidase activity"/>
    <property type="evidence" value="ECO:0007669"/>
    <property type="project" value="TreeGrafter"/>
</dbReference>
<dbReference type="GO" id="GO:0005576">
    <property type="term" value="C:extracellular region"/>
    <property type="evidence" value="ECO:0007669"/>
    <property type="project" value="TreeGrafter"/>
</dbReference>
<dbReference type="PROSITE" id="PS52029">
    <property type="entry name" value="LD_TPASE"/>
    <property type="match status" value="1"/>
</dbReference>
<dbReference type="InterPro" id="IPR005490">
    <property type="entry name" value="LD_TPept_cat_dom"/>
</dbReference>
<dbReference type="PANTHER" id="PTHR30582:SF2">
    <property type="entry name" value="L,D-TRANSPEPTIDASE YCIB-RELATED"/>
    <property type="match status" value="1"/>
</dbReference>
<dbReference type="UniPathway" id="UPA00219"/>
<dbReference type="PANTHER" id="PTHR30582">
    <property type="entry name" value="L,D-TRANSPEPTIDASE"/>
    <property type="match status" value="1"/>
</dbReference>
<feature type="active site" description="Proton donor/acceptor" evidence="6">
    <location>
        <position position="142"/>
    </location>
</feature>
<reference evidence="9 10" key="1">
    <citation type="journal article" date="2015" name="Genome Announc.">
        <title>Expanding the biotechnology potential of lactobacilli through comparative genomics of 213 strains and associated genera.</title>
        <authorList>
            <person name="Sun Z."/>
            <person name="Harris H.M."/>
            <person name="McCann A."/>
            <person name="Guo C."/>
            <person name="Argimon S."/>
            <person name="Zhang W."/>
            <person name="Yang X."/>
            <person name="Jeffery I.B."/>
            <person name="Cooney J.C."/>
            <person name="Kagawa T.F."/>
            <person name="Liu W."/>
            <person name="Song Y."/>
            <person name="Salvetti E."/>
            <person name="Wrobel A."/>
            <person name="Rasinkangas P."/>
            <person name="Parkhill J."/>
            <person name="Rea M.C."/>
            <person name="O'Sullivan O."/>
            <person name="Ritari J."/>
            <person name="Douillard F.P."/>
            <person name="Paul Ross R."/>
            <person name="Yang R."/>
            <person name="Briner A.E."/>
            <person name="Felis G.E."/>
            <person name="de Vos W.M."/>
            <person name="Barrangou R."/>
            <person name="Klaenhammer T.R."/>
            <person name="Caufield P.W."/>
            <person name="Cui Y."/>
            <person name="Zhang H."/>
            <person name="O'Toole P.W."/>
        </authorList>
    </citation>
    <scope>NUCLEOTIDE SEQUENCE [LARGE SCALE GENOMIC DNA]</scope>
    <source>
        <strain evidence="9 10">DSM 20587</strain>
    </source>
</reference>